<dbReference type="InterPro" id="IPR025558">
    <property type="entry name" value="DUF4283"/>
</dbReference>
<evidence type="ECO:0000313" key="4">
    <source>
        <dbReference type="Proteomes" id="UP000824120"/>
    </source>
</evidence>
<evidence type="ECO:0000313" key="3">
    <source>
        <dbReference type="EMBL" id="KAG5612029.1"/>
    </source>
</evidence>
<reference evidence="3 4" key="1">
    <citation type="submission" date="2020-09" db="EMBL/GenBank/DDBJ databases">
        <title>De no assembly of potato wild relative species, Solanum commersonii.</title>
        <authorList>
            <person name="Cho K."/>
        </authorList>
    </citation>
    <scope>NUCLEOTIDE SEQUENCE [LARGE SCALE GENOMIC DNA]</scope>
    <source>
        <strain evidence="3">LZ3.2</strain>
        <tissue evidence="3">Leaf</tissue>
    </source>
</reference>
<feature type="region of interest" description="Disordered" evidence="1">
    <location>
        <begin position="229"/>
        <end position="267"/>
    </location>
</feature>
<protein>
    <recommendedName>
        <fullName evidence="2">DUF4283 domain-containing protein</fullName>
    </recommendedName>
</protein>
<evidence type="ECO:0000256" key="1">
    <source>
        <dbReference type="SAM" id="MobiDB-lite"/>
    </source>
</evidence>
<evidence type="ECO:0000259" key="2">
    <source>
        <dbReference type="Pfam" id="PF14111"/>
    </source>
</evidence>
<proteinExistence type="predicted"/>
<dbReference type="AlphaFoldDB" id="A0A9J5ZHX4"/>
<sequence>MELPLKLKPMVYVHREPIVSFNFSDLESYIQEENLQYALVAKFSYGRLDMIDLRKIFTRHFEIKGDCNLGLLDHRHVLVRLSKREYFVEVYSRAVIIHRNKRKGIVFTLASAVGTPLQVDKATTDKSRPSVARVKVEVNLLSSLPDRVRMFFKDEKTCVIKEVLQKIVYDKLPSNCITCKHQGHKEEECRQTMEVEGGLIDETKINGEKFEGDLRSILDEKKKVLSLKQTEKEVTLPTSSNNNSEKNSGEKVDAPRPLLVTATSGNK</sequence>
<dbReference type="PANTHER" id="PTHR31286:SF79">
    <property type="entry name" value="N-6 ADENINE-SPECIFIC DNA METHYLASE"/>
    <property type="match status" value="1"/>
</dbReference>
<gene>
    <name evidence="3" type="ORF">H5410_023310</name>
</gene>
<organism evidence="3 4">
    <name type="scientific">Solanum commersonii</name>
    <name type="common">Commerson's wild potato</name>
    <name type="synonym">Commerson's nightshade</name>
    <dbReference type="NCBI Taxonomy" id="4109"/>
    <lineage>
        <taxon>Eukaryota</taxon>
        <taxon>Viridiplantae</taxon>
        <taxon>Streptophyta</taxon>
        <taxon>Embryophyta</taxon>
        <taxon>Tracheophyta</taxon>
        <taxon>Spermatophyta</taxon>
        <taxon>Magnoliopsida</taxon>
        <taxon>eudicotyledons</taxon>
        <taxon>Gunneridae</taxon>
        <taxon>Pentapetalae</taxon>
        <taxon>asterids</taxon>
        <taxon>lamiids</taxon>
        <taxon>Solanales</taxon>
        <taxon>Solanaceae</taxon>
        <taxon>Solanoideae</taxon>
        <taxon>Solaneae</taxon>
        <taxon>Solanum</taxon>
    </lineage>
</organism>
<dbReference type="EMBL" id="JACXVP010000004">
    <property type="protein sequence ID" value="KAG5612029.1"/>
    <property type="molecule type" value="Genomic_DNA"/>
</dbReference>
<dbReference type="OrthoDB" id="1002340at2759"/>
<keyword evidence="4" id="KW-1185">Reference proteome</keyword>
<accession>A0A9J5ZHX4</accession>
<feature type="domain" description="DUF4283" evidence="2">
    <location>
        <begin position="32"/>
        <end position="95"/>
    </location>
</feature>
<dbReference type="Pfam" id="PF14111">
    <property type="entry name" value="DUF4283"/>
    <property type="match status" value="1"/>
</dbReference>
<dbReference type="Proteomes" id="UP000824120">
    <property type="component" value="Chromosome 4"/>
</dbReference>
<dbReference type="PANTHER" id="PTHR31286">
    <property type="entry name" value="GLYCINE-RICH CELL WALL STRUCTURAL PROTEIN 1.8-LIKE"/>
    <property type="match status" value="1"/>
</dbReference>
<comment type="caution">
    <text evidence="3">The sequence shown here is derived from an EMBL/GenBank/DDBJ whole genome shotgun (WGS) entry which is preliminary data.</text>
</comment>
<name>A0A9J5ZHX4_SOLCO</name>
<dbReference type="InterPro" id="IPR040256">
    <property type="entry name" value="At4g02000-like"/>
</dbReference>